<dbReference type="GO" id="GO:0007095">
    <property type="term" value="P:mitotic G2 DNA damage checkpoint signaling"/>
    <property type="evidence" value="ECO:0007669"/>
    <property type="project" value="TreeGrafter"/>
</dbReference>
<dbReference type="InterPro" id="IPR029052">
    <property type="entry name" value="Metallo-depent_PP-like"/>
</dbReference>
<evidence type="ECO:0000256" key="2">
    <source>
        <dbReference type="ARBA" id="ARBA00004123"/>
    </source>
</evidence>
<dbReference type="GO" id="GO:0000724">
    <property type="term" value="P:double-strand break repair via homologous recombination"/>
    <property type="evidence" value="ECO:0007669"/>
    <property type="project" value="TreeGrafter"/>
</dbReference>
<comment type="cofactor">
    <cofactor evidence="1 17">
        <name>Mn(2+)</name>
        <dbReference type="ChEBI" id="CHEBI:29035"/>
    </cofactor>
</comment>
<dbReference type="InterPro" id="IPR007281">
    <property type="entry name" value="Mre11_DNA-bd"/>
</dbReference>
<dbReference type="PANTHER" id="PTHR10139">
    <property type="entry name" value="DOUBLE-STRAND BREAK REPAIR PROTEIN MRE11"/>
    <property type="match status" value="1"/>
</dbReference>
<feature type="domain" description="Mre11 DNA-binding" evidence="21">
    <location>
        <begin position="292"/>
        <end position="472"/>
    </location>
</feature>
<evidence type="ECO:0000256" key="8">
    <source>
        <dbReference type="ARBA" id="ARBA00022759"/>
    </source>
</evidence>
<feature type="compositionally biased region" description="Acidic residues" evidence="20">
    <location>
        <begin position="592"/>
        <end position="601"/>
    </location>
</feature>
<dbReference type="CDD" id="cd00840">
    <property type="entry name" value="MPP_Mre11_N"/>
    <property type="match status" value="1"/>
</dbReference>
<dbReference type="Pfam" id="PF00149">
    <property type="entry name" value="Metallophos"/>
    <property type="match status" value="1"/>
</dbReference>
<dbReference type="PIRSF" id="PIRSF000882">
    <property type="entry name" value="DSB_repair_MRE11"/>
    <property type="match status" value="1"/>
</dbReference>
<evidence type="ECO:0000256" key="4">
    <source>
        <dbReference type="ARBA" id="ARBA00009028"/>
    </source>
</evidence>
<keyword evidence="6 17" id="KW-0540">Nuclease</keyword>
<keyword evidence="13 17" id="KW-0464">Manganese</keyword>
<feature type="active site" description="Proton donor" evidence="18">
    <location>
        <position position="127"/>
    </location>
</feature>
<feature type="compositionally biased region" description="Low complexity" evidence="20">
    <location>
        <begin position="778"/>
        <end position="791"/>
    </location>
</feature>
<dbReference type="EMBL" id="AZGZ01000015">
    <property type="protein sequence ID" value="KZZ91004.1"/>
    <property type="molecule type" value="Genomic_DNA"/>
</dbReference>
<dbReference type="GO" id="GO:0030870">
    <property type="term" value="C:Mre11 complex"/>
    <property type="evidence" value="ECO:0007669"/>
    <property type="project" value="UniProtKB-UniRule"/>
</dbReference>
<keyword evidence="7" id="KW-0479">Metal-binding</keyword>
<feature type="region of interest" description="Disordered" evidence="20">
    <location>
        <begin position="546"/>
        <end position="823"/>
    </location>
</feature>
<evidence type="ECO:0000256" key="13">
    <source>
        <dbReference type="ARBA" id="ARBA00023211"/>
    </source>
</evidence>
<dbReference type="GO" id="GO:0035861">
    <property type="term" value="C:site of double-strand break"/>
    <property type="evidence" value="ECO:0007669"/>
    <property type="project" value="TreeGrafter"/>
</dbReference>
<dbReference type="Pfam" id="PF04152">
    <property type="entry name" value="Mre11_DNA_bind"/>
    <property type="match status" value="1"/>
</dbReference>
<dbReference type="GO" id="GO:0006303">
    <property type="term" value="P:double-strand break repair via nonhomologous end joining"/>
    <property type="evidence" value="ECO:0007669"/>
    <property type="project" value="TreeGrafter"/>
</dbReference>
<dbReference type="GO" id="GO:0008296">
    <property type="term" value="F:3'-5'-DNA exonuclease activity"/>
    <property type="evidence" value="ECO:0007669"/>
    <property type="project" value="InterPro"/>
</dbReference>
<keyword evidence="12 17" id="KW-0234">DNA repair</keyword>
<dbReference type="GO" id="GO:0000723">
    <property type="term" value="P:telomere maintenance"/>
    <property type="evidence" value="ECO:0007669"/>
    <property type="project" value="TreeGrafter"/>
</dbReference>
<organism evidence="22 23">
    <name type="scientific">Ascosphaera apis ARSEF 7405</name>
    <dbReference type="NCBI Taxonomy" id="392613"/>
    <lineage>
        <taxon>Eukaryota</taxon>
        <taxon>Fungi</taxon>
        <taxon>Dikarya</taxon>
        <taxon>Ascomycota</taxon>
        <taxon>Pezizomycotina</taxon>
        <taxon>Eurotiomycetes</taxon>
        <taxon>Eurotiomycetidae</taxon>
        <taxon>Onygenales</taxon>
        <taxon>Ascosphaeraceae</taxon>
        <taxon>Ascosphaera</taxon>
    </lineage>
</organism>
<keyword evidence="5" id="KW-0158">Chromosome</keyword>
<evidence type="ECO:0000313" key="22">
    <source>
        <dbReference type="EMBL" id="KZZ91004.1"/>
    </source>
</evidence>
<dbReference type="SUPFAM" id="SSF56300">
    <property type="entry name" value="Metallo-dependent phosphatases"/>
    <property type="match status" value="1"/>
</dbReference>
<comment type="similarity">
    <text evidence="4 17 19">Belongs to the MRE11/RAD32 family.</text>
</comment>
<reference evidence="22 23" key="1">
    <citation type="journal article" date="2016" name="Genome Biol. Evol.">
        <title>Divergent and convergent evolution of fungal pathogenicity.</title>
        <authorList>
            <person name="Shang Y."/>
            <person name="Xiao G."/>
            <person name="Zheng P."/>
            <person name="Cen K."/>
            <person name="Zhan S."/>
            <person name="Wang C."/>
        </authorList>
    </citation>
    <scope>NUCLEOTIDE SEQUENCE [LARGE SCALE GENOMIC DNA]</scope>
    <source>
        <strain evidence="22 23">ARSEF 7405</strain>
    </source>
</reference>
<dbReference type="Gene3D" id="3.30.110.110">
    <property type="entry name" value="Mre11, capping domain"/>
    <property type="match status" value="1"/>
</dbReference>
<evidence type="ECO:0000256" key="6">
    <source>
        <dbReference type="ARBA" id="ARBA00022722"/>
    </source>
</evidence>
<evidence type="ECO:0000256" key="16">
    <source>
        <dbReference type="ARBA" id="ARBA00064981"/>
    </source>
</evidence>
<evidence type="ECO:0000256" key="3">
    <source>
        <dbReference type="ARBA" id="ARBA00004286"/>
    </source>
</evidence>
<sequence length="823" mass="91428">MRTDIPGGPDSIQILVATDNHVGYNENDPIRGDDSWKTFDEIMKLAKSHDVDMVLLAGDLFHENKPSRKSVYHVMRSLRENCYNDRPCSLELLSDAQENFGGAFPHANYEDMDINVGIPVFSIHGNHDDPSGEGHFAALDILQVAGLLNYYGRTPESDNIQVKPVLLRKGRTRLALYGMSNVRDQRLFHTFRDGKVKFFRPSEDQDDWFNLMSVHQNHHAYNETGYLPERFLPSFMDLVIWGHEHECLINPRTNPETGFQVMQPGSSVATSLVVGESVQKHVAILTITRKKCHVTPIPLTTVRPFIMREISLYDEPSMKRIAKRDNNRTEVTKYLIKIVDEMIEEATAEWVEKQPEPDGDEPPPPPLPLVRLRVETSTPSGGSFDCENPQRFSNRFVGRVANVNDVVQFHRKKRAGKTTKPEDMIANPDEESISHLTALDTVKVEKLVREHLQAQSLTILPENSFGDAVAQFVDKDDKHALEIFLNETLQAQTKHLLSLDANGDIDANTGDVEEHLNLSDDDTHLDGTTRVSAIEAELARHRAQLEAQFSKGGAKASRRSTGNGRRFKPKPDGWDTDFDGVWEDQPGALLVSEDDEDDEDREAMPPPAQATRGRGRGGRATRGTRGGSTARGRATATTSRTARKQPTPVDEEEEDEEAFTSTTATSRPQRSTRNADADFVPISDDDNEDDVMLDADPGEDDLFVPAESQQSRPKRTFPTLTTSNPKAATTRTSRPTASSRGKKATTASTSTRSRVSAKTAASTGTQQSVLNFIRGSQTPAPVAPAARTAQTGPFVQDDDIDDDDDDDDAFASAPLSTLRSRRR</sequence>
<dbReference type="GO" id="GO:0000014">
    <property type="term" value="F:single-stranded DNA endodeoxyribonuclease activity"/>
    <property type="evidence" value="ECO:0007669"/>
    <property type="project" value="TreeGrafter"/>
</dbReference>
<evidence type="ECO:0000256" key="17">
    <source>
        <dbReference type="PIRNR" id="PIRNR000882"/>
    </source>
</evidence>
<name>A0A167Y8Z9_9EURO</name>
<evidence type="ECO:0000256" key="5">
    <source>
        <dbReference type="ARBA" id="ARBA00022454"/>
    </source>
</evidence>
<evidence type="ECO:0000256" key="20">
    <source>
        <dbReference type="SAM" id="MobiDB-lite"/>
    </source>
</evidence>
<keyword evidence="10 17" id="KW-0378">Hydrolase</keyword>
<feature type="compositionally biased region" description="Low complexity" evidence="20">
    <location>
        <begin position="627"/>
        <end position="640"/>
    </location>
</feature>
<evidence type="ECO:0000256" key="7">
    <source>
        <dbReference type="ARBA" id="ARBA00022723"/>
    </source>
</evidence>
<evidence type="ECO:0000256" key="15">
    <source>
        <dbReference type="ARBA" id="ARBA00023254"/>
    </source>
</evidence>
<evidence type="ECO:0000256" key="1">
    <source>
        <dbReference type="ARBA" id="ARBA00001936"/>
    </source>
</evidence>
<evidence type="ECO:0000256" key="14">
    <source>
        <dbReference type="ARBA" id="ARBA00023242"/>
    </source>
</evidence>
<feature type="compositionally biased region" description="Polar residues" evidence="20">
    <location>
        <begin position="764"/>
        <end position="777"/>
    </location>
</feature>
<feature type="compositionally biased region" description="Acidic residues" evidence="20">
    <location>
        <begin position="649"/>
        <end position="658"/>
    </location>
</feature>
<dbReference type="PANTHER" id="PTHR10139:SF1">
    <property type="entry name" value="DOUBLE-STRAND BREAK REPAIR PROTEIN MRE11"/>
    <property type="match status" value="1"/>
</dbReference>
<keyword evidence="11 17" id="KW-0269">Exonuclease</keyword>
<accession>A0A167Y8Z9</accession>
<dbReference type="InterPro" id="IPR041796">
    <property type="entry name" value="Mre11_N"/>
</dbReference>
<gene>
    <name evidence="22" type="ORF">AAP_03645</name>
</gene>
<dbReference type="AlphaFoldDB" id="A0A167Y8Z9"/>
<keyword evidence="15 17" id="KW-0469">Meiosis</keyword>
<feature type="compositionally biased region" description="Polar residues" evidence="20">
    <location>
        <begin position="659"/>
        <end position="674"/>
    </location>
</feature>
<dbReference type="GO" id="GO:0031573">
    <property type="term" value="P:mitotic intra-S DNA damage checkpoint signaling"/>
    <property type="evidence" value="ECO:0007669"/>
    <property type="project" value="TreeGrafter"/>
</dbReference>
<comment type="function">
    <text evidence="17">Core component of the MRN complex, which plays a central role in double-strand break (DSB) repair, DNA recombination, maintenance of telomere integrity and meiosis. The MRN complex is involved in the repair of DNA double-strand breaks (DSBs) via homologous recombination (HR), an error-free mechanism which primarily occurs during S and G2 phases. The complex (1) mediates the end resection of damaged DNA, which generates proper single-stranded DNA, a key initial steps in HR, and is (2) required for the recruitment of other repair factors and efficient activation of ATM and ATR upon DNA damage. Within the MRN complex, MRE11 possesses both single-strand endonuclease activity and double-strand-specific 3'-5' exonuclease activity. MRE11 first endonucleolytically cleaves the 5' strand at DNA DSB ends to prevent non-homologous end joining (NHEJ) and licence HR. It then generates a single-stranded DNA gap via 3' to 5' exonucleolytic degradation, which is required for single-strand invasion and recombination.</text>
</comment>
<keyword evidence="9 17" id="KW-0227">DNA damage</keyword>
<feature type="compositionally biased region" description="Low complexity" evidence="20">
    <location>
        <begin position="727"/>
        <end position="763"/>
    </location>
</feature>
<dbReference type="GO" id="GO:0030145">
    <property type="term" value="F:manganese ion binding"/>
    <property type="evidence" value="ECO:0007669"/>
    <property type="project" value="UniProtKB-UniRule"/>
</dbReference>
<comment type="caution">
    <text evidence="22">The sequence shown here is derived from an EMBL/GenBank/DDBJ whole genome shotgun (WGS) entry which is preliminary data.</text>
</comment>
<evidence type="ECO:0000256" key="10">
    <source>
        <dbReference type="ARBA" id="ARBA00022801"/>
    </source>
</evidence>
<keyword evidence="23" id="KW-1185">Reference proteome</keyword>
<dbReference type="GO" id="GO:0042138">
    <property type="term" value="P:meiotic DNA double-strand break formation"/>
    <property type="evidence" value="ECO:0007669"/>
    <property type="project" value="TreeGrafter"/>
</dbReference>
<feature type="compositionally biased region" description="Polar residues" evidence="20">
    <location>
        <begin position="814"/>
        <end position="823"/>
    </location>
</feature>
<comment type="subunit">
    <text evidence="16">Component of the MRN complex composed of two heterodimers RAD50 and MRE11 associated with a single NBS1.</text>
</comment>
<comment type="subcellular location">
    <subcellularLocation>
        <location evidence="3">Chromosome</location>
    </subcellularLocation>
    <subcellularLocation>
        <location evidence="2 17">Nucleus</location>
    </subcellularLocation>
</comment>
<evidence type="ECO:0000256" key="11">
    <source>
        <dbReference type="ARBA" id="ARBA00022839"/>
    </source>
</evidence>
<dbReference type="NCBIfam" id="TIGR00583">
    <property type="entry name" value="mre11"/>
    <property type="match status" value="1"/>
</dbReference>
<dbReference type="Proteomes" id="UP000242877">
    <property type="component" value="Unassembled WGS sequence"/>
</dbReference>
<dbReference type="InterPro" id="IPR038487">
    <property type="entry name" value="Mre11_capping_dom"/>
</dbReference>
<dbReference type="InterPro" id="IPR003701">
    <property type="entry name" value="Mre11"/>
</dbReference>
<evidence type="ECO:0000256" key="19">
    <source>
        <dbReference type="RuleBase" id="RU003447"/>
    </source>
</evidence>
<dbReference type="VEuPathDB" id="FungiDB:AAP_03645"/>
<dbReference type="FunFam" id="3.60.21.10:FF:000011">
    <property type="entry name" value="Double-strand break repair protein"/>
    <property type="match status" value="1"/>
</dbReference>
<dbReference type="InterPro" id="IPR004843">
    <property type="entry name" value="Calcineurin-like_PHP"/>
</dbReference>
<evidence type="ECO:0000256" key="18">
    <source>
        <dbReference type="PIRSR" id="PIRSR000882-1"/>
    </source>
</evidence>
<evidence type="ECO:0000256" key="12">
    <source>
        <dbReference type="ARBA" id="ARBA00023204"/>
    </source>
</evidence>
<protein>
    <recommendedName>
        <fullName evidence="17">Double-strand break repair protein</fullName>
    </recommendedName>
</protein>
<evidence type="ECO:0000256" key="9">
    <source>
        <dbReference type="ARBA" id="ARBA00022763"/>
    </source>
</evidence>
<dbReference type="SMART" id="SM01347">
    <property type="entry name" value="Mre11_DNA_bind"/>
    <property type="match status" value="1"/>
</dbReference>
<dbReference type="GO" id="GO:0097552">
    <property type="term" value="P:mitochondrial double-strand break repair via homologous recombination"/>
    <property type="evidence" value="ECO:0007669"/>
    <property type="project" value="TreeGrafter"/>
</dbReference>
<feature type="compositionally biased region" description="Acidic residues" evidence="20">
    <location>
        <begin position="683"/>
        <end position="702"/>
    </location>
</feature>
<evidence type="ECO:0000313" key="23">
    <source>
        <dbReference type="Proteomes" id="UP000242877"/>
    </source>
</evidence>
<proteinExistence type="inferred from homology"/>
<keyword evidence="14 17" id="KW-0539">Nucleus</keyword>
<feature type="compositionally biased region" description="Acidic residues" evidence="20">
    <location>
        <begin position="796"/>
        <end position="809"/>
    </location>
</feature>
<evidence type="ECO:0000259" key="21">
    <source>
        <dbReference type="SMART" id="SM01347"/>
    </source>
</evidence>
<dbReference type="Gene3D" id="3.60.21.10">
    <property type="match status" value="1"/>
</dbReference>
<dbReference type="OrthoDB" id="30417at2759"/>
<keyword evidence="8 17" id="KW-0255">Endonuclease</keyword>